<evidence type="ECO:0000313" key="2">
    <source>
        <dbReference type="Proteomes" id="UP000199256"/>
    </source>
</evidence>
<dbReference type="InterPro" id="IPR006626">
    <property type="entry name" value="PbH1"/>
</dbReference>
<sequence>MGGHSILQQKRMDIPIDFDAHTHHNRKTIPKAAKVMSALRISLFLLLAALLSLSCAAADANSLEVRDDSALREALRDAAPGDTITLFPGDYFLPSLTLRQSGESNAPIVLESLIPGAARLWSNHTTQLKIYGAHWHIIGLDFQGGHNTHHALHIVAEAHHVRIEGNRFQNFHAAIKANGEGTPRTFPDEVRVTRNVFVNDYPRDNDSPVVPIDIVGGKNWHVTENFIADIAHAPHHTVRNTSAGFVKGGAQSAAFDSNLVICEWRHAGGQRIGLSFGGGGTGQGLFDSRGTGNCQNDCPEAIDSRMTNNIILNCPNEPGIYLNRARDALVANNTIYNAYGIQARFPQTQAQVRDNLLTGTIWERDGGHAELIGNQTTGWFAQASYLPVIQGRIQARHVGAQTPAPSWLDRISMFLTGALGNLLASLGNTAFGKGLDRFEQWFLAPQMGDLRLSDGGDLVAKGSRDNDVTHDFCGQRRSTPVDVGAIEYKAGECDLTAELERRHGHLFTSLLASPEPARPDRTTTNLDTAHVLTTPLPQRLLHATPDNYRDRVATLQPGDHLHLAAGTYPRNLRLHNIKGTPEAPIIITGPEQGEPAVFRGRDGENTISLARTAYVTLRYLTLDGQGRNAAGVVLEAHGHYAHHITLEHLTIKNYDASQGHTGITTRASAWDWTIRNNHIHDVGTGLYLGRPDGSAPFIGGLIEGNAIQRTPGYNMQIKHQNMRDRLPDIPTQARQTIIRHNLFSKAERASSGPSARPNLLVGHWPPEGPGRHDSYLIYGNLFHENPHERLFQGEGSVALYNNLLFNSHGDGLIIRPHNDVPKAIHILQNTLVTAGTGIHVTGADPDYPQQISGNAIFSPHTIRAPGSIDTRQNFTASLDEAGAELNHLDSRLAHLNLYPQPGSLARPQQGALPNHLPHLLHDYNHRPREGSFWGAFDATKPMNPGRADGVGPSIPGCQHC</sequence>
<evidence type="ECO:0000313" key="1">
    <source>
        <dbReference type="EMBL" id="SEK58941.1"/>
    </source>
</evidence>
<dbReference type="InterPro" id="IPR039513">
    <property type="entry name" value="PL-6"/>
</dbReference>
<dbReference type="InterPro" id="IPR011050">
    <property type="entry name" value="Pectin_lyase_fold/virulence"/>
</dbReference>
<keyword evidence="2" id="KW-1185">Reference proteome</keyword>
<dbReference type="STRING" id="1396821.SAMN05444515_10369"/>
<reference evidence="2" key="1">
    <citation type="submission" date="2016-10" db="EMBL/GenBank/DDBJ databases">
        <authorList>
            <person name="Varghese N."/>
            <person name="Submissions S."/>
        </authorList>
    </citation>
    <scope>NUCLEOTIDE SEQUENCE [LARGE SCALE GENOMIC DNA]</scope>
    <source>
        <strain evidence="2">DSM 241</strain>
    </source>
</reference>
<dbReference type="Proteomes" id="UP000199256">
    <property type="component" value="Unassembled WGS sequence"/>
</dbReference>
<organism evidence="1 2">
    <name type="scientific">Ectothiorhodospira marina</name>
    <dbReference type="NCBI Taxonomy" id="1396821"/>
    <lineage>
        <taxon>Bacteria</taxon>
        <taxon>Pseudomonadati</taxon>
        <taxon>Pseudomonadota</taxon>
        <taxon>Gammaproteobacteria</taxon>
        <taxon>Chromatiales</taxon>
        <taxon>Ectothiorhodospiraceae</taxon>
        <taxon>Ectothiorhodospira</taxon>
    </lineage>
</organism>
<dbReference type="AlphaFoldDB" id="A0A1H7I8Q8"/>
<dbReference type="SMART" id="SM00710">
    <property type="entry name" value="PbH1"/>
    <property type="match status" value="9"/>
</dbReference>
<gene>
    <name evidence="1" type="ORF">SAMN05444515_10369</name>
</gene>
<name>A0A1H7I8Q8_9GAMM</name>
<dbReference type="InterPro" id="IPR012334">
    <property type="entry name" value="Pectin_lyas_fold"/>
</dbReference>
<dbReference type="Gene3D" id="2.160.20.10">
    <property type="entry name" value="Single-stranded right-handed beta-helix, Pectin lyase-like"/>
    <property type="match status" value="2"/>
</dbReference>
<dbReference type="EMBL" id="FOAA01000003">
    <property type="protein sequence ID" value="SEK58941.1"/>
    <property type="molecule type" value="Genomic_DNA"/>
</dbReference>
<proteinExistence type="predicted"/>
<dbReference type="OrthoDB" id="5751322at2"/>
<dbReference type="Pfam" id="PF14592">
    <property type="entry name" value="Chondroitinas_B"/>
    <property type="match status" value="1"/>
</dbReference>
<protein>
    <submittedName>
        <fullName evidence="1">Right handed beta helix region</fullName>
    </submittedName>
</protein>
<accession>A0A1H7I8Q8</accession>
<dbReference type="SUPFAM" id="SSF51126">
    <property type="entry name" value="Pectin lyase-like"/>
    <property type="match status" value="2"/>
</dbReference>